<feature type="compositionally biased region" description="Basic and acidic residues" evidence="1">
    <location>
        <begin position="1137"/>
        <end position="1157"/>
    </location>
</feature>
<dbReference type="InterPro" id="IPR040006">
    <property type="entry name" value="TNKS1BP1-like"/>
</dbReference>
<comment type="caution">
    <text evidence="3">The sequence shown here is derived from an EMBL/GenBank/DDBJ whole genome shotgun (WGS) entry which is preliminary data.</text>
</comment>
<feature type="compositionally biased region" description="Basic and acidic residues" evidence="1">
    <location>
        <begin position="650"/>
        <end position="671"/>
    </location>
</feature>
<dbReference type="SMART" id="SM01319">
    <property type="entry name" value="Tankyrase_bdg_C"/>
    <property type="match status" value="1"/>
</dbReference>
<dbReference type="GO" id="GO:0005634">
    <property type="term" value="C:nucleus"/>
    <property type="evidence" value="ECO:0007669"/>
    <property type="project" value="TreeGrafter"/>
</dbReference>
<feature type="compositionally biased region" description="Basic and acidic residues" evidence="1">
    <location>
        <begin position="158"/>
        <end position="179"/>
    </location>
</feature>
<name>A0A8J6EI13_ELECQ</name>
<feature type="compositionally biased region" description="Basic and acidic residues" evidence="1">
    <location>
        <begin position="249"/>
        <end position="266"/>
    </location>
</feature>
<feature type="compositionally biased region" description="Basic and acidic residues" evidence="1">
    <location>
        <begin position="725"/>
        <end position="736"/>
    </location>
</feature>
<dbReference type="Pfam" id="PF15327">
    <property type="entry name" value="Tankyrase_bdg_C"/>
    <property type="match status" value="1"/>
</dbReference>
<feature type="compositionally biased region" description="Polar residues" evidence="1">
    <location>
        <begin position="737"/>
        <end position="746"/>
    </location>
</feature>
<feature type="compositionally biased region" description="Low complexity" evidence="1">
    <location>
        <begin position="1166"/>
        <end position="1187"/>
    </location>
</feature>
<feature type="compositionally biased region" description="Basic and acidic residues" evidence="1">
    <location>
        <begin position="1198"/>
        <end position="1226"/>
    </location>
</feature>
<feature type="compositionally biased region" description="Polar residues" evidence="1">
    <location>
        <begin position="796"/>
        <end position="811"/>
    </location>
</feature>
<feature type="compositionally biased region" description="Basic and acidic residues" evidence="1">
    <location>
        <begin position="358"/>
        <end position="367"/>
    </location>
</feature>
<feature type="compositionally biased region" description="Basic and acidic residues" evidence="1">
    <location>
        <begin position="1019"/>
        <end position="1038"/>
    </location>
</feature>
<proteinExistence type="predicted"/>
<accession>A0A8J6EI13</accession>
<dbReference type="OrthoDB" id="9909919at2759"/>
<dbReference type="GO" id="GO:0071479">
    <property type="term" value="P:cellular response to ionizing radiation"/>
    <property type="evidence" value="ECO:0007669"/>
    <property type="project" value="TreeGrafter"/>
</dbReference>
<dbReference type="AlphaFoldDB" id="A0A8J6EI13"/>
<feature type="compositionally biased region" description="Polar residues" evidence="1">
    <location>
        <begin position="369"/>
        <end position="378"/>
    </location>
</feature>
<feature type="compositionally biased region" description="Polar residues" evidence="1">
    <location>
        <begin position="827"/>
        <end position="853"/>
    </location>
</feature>
<reference evidence="3" key="1">
    <citation type="thesis" date="2020" institute="ProQuest LLC" country="789 East Eisenhower Parkway, Ann Arbor, MI, USA">
        <title>Comparative Genomics and Chromosome Evolution.</title>
        <authorList>
            <person name="Mudd A.B."/>
        </authorList>
    </citation>
    <scope>NUCLEOTIDE SEQUENCE</scope>
    <source>
        <strain evidence="3">HN-11 Male</strain>
        <tissue evidence="3">Kidney and liver</tissue>
    </source>
</reference>
<dbReference type="PANTHER" id="PTHR22042">
    <property type="entry name" value="TANKYRASE 1 BINDING PROTEIN"/>
    <property type="match status" value="1"/>
</dbReference>
<feature type="compositionally biased region" description="Basic and acidic residues" evidence="1">
    <location>
        <begin position="1056"/>
        <end position="1066"/>
    </location>
</feature>
<dbReference type="GO" id="GO:0000792">
    <property type="term" value="C:heterochromatin"/>
    <property type="evidence" value="ECO:0007669"/>
    <property type="project" value="TreeGrafter"/>
</dbReference>
<feature type="domain" description="Tankyrase 1-binding protein C-terminal" evidence="2">
    <location>
        <begin position="1085"/>
        <end position="1224"/>
    </location>
</feature>
<feature type="compositionally biased region" description="Polar residues" evidence="1">
    <location>
        <begin position="709"/>
        <end position="724"/>
    </location>
</feature>
<feature type="compositionally biased region" description="Basic and acidic residues" evidence="1">
    <location>
        <begin position="886"/>
        <end position="984"/>
    </location>
</feature>
<keyword evidence="4" id="KW-1185">Reference proteome</keyword>
<protein>
    <recommendedName>
        <fullName evidence="2">Tankyrase 1-binding protein C-terminal domain-containing protein</fullName>
    </recommendedName>
</protein>
<evidence type="ECO:0000256" key="1">
    <source>
        <dbReference type="SAM" id="MobiDB-lite"/>
    </source>
</evidence>
<feature type="compositionally biased region" description="Basic and acidic residues" evidence="1">
    <location>
        <begin position="103"/>
        <end position="117"/>
    </location>
</feature>
<dbReference type="PANTHER" id="PTHR22042:SF2">
    <property type="entry name" value="182 KDA TANKYRASE-1-BINDING PROTEIN"/>
    <property type="match status" value="1"/>
</dbReference>
<dbReference type="InterPro" id="IPR032764">
    <property type="entry name" value="Tankyrase-bd_C"/>
</dbReference>
<evidence type="ECO:0000313" key="3">
    <source>
        <dbReference type="EMBL" id="KAG9469632.1"/>
    </source>
</evidence>
<feature type="region of interest" description="Disordered" evidence="1">
    <location>
        <begin position="230"/>
        <end position="273"/>
    </location>
</feature>
<evidence type="ECO:0000313" key="4">
    <source>
        <dbReference type="Proteomes" id="UP000770717"/>
    </source>
</evidence>
<feature type="region of interest" description="Disordered" evidence="1">
    <location>
        <begin position="349"/>
        <end position="383"/>
    </location>
</feature>
<gene>
    <name evidence="3" type="ORF">GDO78_020053</name>
</gene>
<dbReference type="Proteomes" id="UP000770717">
    <property type="component" value="Unassembled WGS sequence"/>
</dbReference>
<dbReference type="EMBL" id="WNTK01000468">
    <property type="protein sequence ID" value="KAG9469632.1"/>
    <property type="molecule type" value="Genomic_DNA"/>
</dbReference>
<feature type="region of interest" description="Disordered" evidence="1">
    <location>
        <begin position="607"/>
        <end position="1226"/>
    </location>
</feature>
<dbReference type="GO" id="GO:0006302">
    <property type="term" value="P:double-strand break repair"/>
    <property type="evidence" value="ECO:0007669"/>
    <property type="project" value="TreeGrafter"/>
</dbReference>
<feature type="compositionally biased region" description="Acidic residues" evidence="1">
    <location>
        <begin position="1067"/>
        <end position="1087"/>
    </location>
</feature>
<sequence length="1226" mass="140400">MVQSIGSKTEENVPSIPVRKSLPVPKMLDENVKNAIVNNNQIPLEGSERTLLHDDISVDQGHLENRDKNHQPGAHVDLHDVQQIGGVIHKEHTQDTSTTYEELSQHHDKQQPKDKCTSELSPPKPKERKKPSVQFNVPKSDDQAEGEISLDYRPTVTEPEKQETKEHRPTDDGNADMRRWRPQVGVEEKPSSSGEQKTYEESVEVKQGMPSGIDELSDFMSTQMTSYKMTTDNGIRRDDMINKAPTDYTRSHGSERHDAPIPEHIDVGQPDVRGSSFHHAEVKVTDEEVHSIPQATKMYENVKHEDQDVANKQVDDDVDEDHRGFNKGRPEADSDVKNMKYMPHFTHTQVESSPALRSQHENDHKDGSQYYNVHSPNVQDGEKLEHEVDESKDHRYLHSHLEGPLEERALSGELVHPYAPSQGLDHAYEPYEKPVNTCTSSKEIGHTYAPSEELVHTYKSSEEPVHIYAQPVEPSRTYTQFEEPDHTYIQSEEPVHTYAQSEKPVNTFEQSEQLVYPYAQSEEPMPGYSQSEEETHKYAVLKTARPAYDESHNLVYTYKEAEKPVPHNIQSEEECQGYAVLKKAKYECDQPEKPDQTYDLSEEPIPHNVQSEELLHRSKPSKTSTLLYEQSEKQVDPSEELTESYPQDTQPKEPEKVFDHTEKTFVKHTQPEDPEMIISHGKQLNELHYQQTQAEEPISKNYLPEKIISSETPSELPNYQQAQSEELHYQNEESKEQNYLQAQSHEPNYKLAHPEEPNYLQARSKGPNYNQPQSEDPDYQHAQSKECYQQEHSEEPNYQQAGSKEPNNQQARPKEPNYQQARPEEPNYQQAQSEEPNYQQARSEEPNSQQAQSEELHFRYTQPENLKYKDKSSEESHLIGYNLEQSQKEDVQTLEGKPKVFAEKNSRLPESTEREYMDLHAVETDSRHVTLAEQNKVESRPEKYLEQQHRDSPPEEYHHKDDSTSETYHKELLSKEQEARHVEQEGTLDAHTVKPELSDVLQEQTSKVTNRHSQSNESHTVESEDTRTDDRLDKHTYIEKNVNGQSELNESEDNEDRSGGPKRSEEISEESPGESVSDTEESPEESNFDFIEGTGVLDTSLMRGRASLGKKRCHRTPVTGTCTSQEETDPEYWMFRDSTDPKCTSEKETDNGEKEETSSDCTPENSPTSGKSTKKGGIFSGIISPSILKGRLKSRNKASQEEAAKTEPKESQEPTSPGKDKSESSR</sequence>
<feature type="compositionally biased region" description="Polar residues" evidence="1">
    <location>
        <begin position="1001"/>
        <end position="1018"/>
    </location>
</feature>
<feature type="region of interest" description="Disordered" evidence="1">
    <location>
        <begin position="94"/>
        <end position="215"/>
    </location>
</feature>
<organism evidence="3 4">
    <name type="scientific">Eleutherodactylus coqui</name>
    <name type="common">Puerto Rican coqui</name>
    <dbReference type="NCBI Taxonomy" id="57060"/>
    <lineage>
        <taxon>Eukaryota</taxon>
        <taxon>Metazoa</taxon>
        <taxon>Chordata</taxon>
        <taxon>Craniata</taxon>
        <taxon>Vertebrata</taxon>
        <taxon>Euteleostomi</taxon>
        <taxon>Amphibia</taxon>
        <taxon>Batrachia</taxon>
        <taxon>Anura</taxon>
        <taxon>Neobatrachia</taxon>
        <taxon>Hyloidea</taxon>
        <taxon>Eleutherodactylidae</taxon>
        <taxon>Eleutherodactylinae</taxon>
        <taxon>Eleutherodactylus</taxon>
        <taxon>Eleutherodactylus</taxon>
    </lineage>
</organism>
<evidence type="ECO:0000259" key="2">
    <source>
        <dbReference type="SMART" id="SM01319"/>
    </source>
</evidence>
<feature type="compositionally biased region" description="Basic and acidic residues" evidence="1">
    <location>
        <begin position="866"/>
        <end position="877"/>
    </location>
</feature>